<evidence type="ECO:0000313" key="3">
    <source>
        <dbReference type="Proteomes" id="UP000094936"/>
    </source>
</evidence>
<accession>A0A1C3E879</accession>
<dbReference type="InterPro" id="IPR011611">
    <property type="entry name" value="PfkB_dom"/>
</dbReference>
<dbReference type="EMBL" id="LYBM01000068">
    <property type="protein sequence ID" value="ODA29453.1"/>
    <property type="molecule type" value="Genomic_DNA"/>
</dbReference>
<keyword evidence="3" id="KW-1185">Reference proteome</keyword>
<evidence type="ECO:0000313" key="2">
    <source>
        <dbReference type="EMBL" id="ODA29453.1"/>
    </source>
</evidence>
<dbReference type="SUPFAM" id="SSF53613">
    <property type="entry name" value="Ribokinase-like"/>
    <property type="match status" value="1"/>
</dbReference>
<comment type="caution">
    <text evidence="2">The sequence shown here is derived from an EMBL/GenBank/DDBJ whole genome shotgun (WGS) entry which is preliminary data.</text>
</comment>
<dbReference type="Proteomes" id="UP000094936">
    <property type="component" value="Unassembled WGS sequence"/>
</dbReference>
<dbReference type="Pfam" id="PF00294">
    <property type="entry name" value="PfkB"/>
    <property type="match status" value="1"/>
</dbReference>
<dbReference type="Gene3D" id="3.40.1190.20">
    <property type="match status" value="1"/>
</dbReference>
<gene>
    <name evidence="2" type="ORF">A8L45_22160</name>
</gene>
<organism evidence="2 3">
    <name type="scientific">Veronia pacifica</name>
    <dbReference type="NCBI Taxonomy" id="1080227"/>
    <lineage>
        <taxon>Bacteria</taxon>
        <taxon>Pseudomonadati</taxon>
        <taxon>Pseudomonadota</taxon>
        <taxon>Gammaproteobacteria</taxon>
        <taxon>Vibrionales</taxon>
        <taxon>Vibrionaceae</taxon>
        <taxon>Veronia</taxon>
    </lineage>
</organism>
<proteinExistence type="predicted"/>
<dbReference type="GO" id="GO:0003824">
    <property type="term" value="F:catalytic activity"/>
    <property type="evidence" value="ECO:0007669"/>
    <property type="project" value="UniProtKB-ARBA"/>
</dbReference>
<name>A0A1C3E879_9GAMM</name>
<reference evidence="2 3" key="1">
    <citation type="submission" date="2016-05" db="EMBL/GenBank/DDBJ databases">
        <title>Genomic Taxonomy of the Vibrionaceae.</title>
        <authorList>
            <person name="Gomez-Gil B."/>
            <person name="Enciso-Ibarra J."/>
        </authorList>
    </citation>
    <scope>NUCLEOTIDE SEQUENCE [LARGE SCALE GENOMIC DNA]</scope>
    <source>
        <strain evidence="2 3">CAIM 1920</strain>
    </source>
</reference>
<feature type="domain" description="Carbohydrate kinase PfkB" evidence="1">
    <location>
        <begin position="8"/>
        <end position="280"/>
    </location>
</feature>
<evidence type="ECO:0000259" key="1">
    <source>
        <dbReference type="Pfam" id="PF00294"/>
    </source>
</evidence>
<dbReference type="AlphaFoldDB" id="A0A1C3E879"/>
<dbReference type="STRING" id="1080227.A8L45_22160"/>
<dbReference type="InterPro" id="IPR029056">
    <property type="entry name" value="Ribokinase-like"/>
</dbReference>
<protein>
    <recommendedName>
        <fullName evidence="1">Carbohydrate kinase PfkB domain-containing protein</fullName>
    </recommendedName>
</protein>
<sequence>MLALSRESLQRNVGGYTANIAIYLARLGRGRNTDVGFASGLGVDSVSDILLEHWQEEGLNTRCVMRIDNKLPGLYFVEKALGGKASPTIHYWQNDSAAKYYFTGDSSPLDTAVAQGDIDALYVSGVGLAVLKNESRGRLVMLMRQIKARGGKIFFDNAFCPQRWHRNEAIEWYSQILPLSDIVFLDESDEYLIWGDEQSIATRCKLLDCLEVVMRDANGNCTLWSKSNTGITQENLKLADINKPINAKQTKGAFFAAYLAERLLGNERVSAAHFAHKVAKRVNKCNHGLIPMTRMVDLL</sequence>